<dbReference type="AlphaFoldDB" id="J5T4H9"/>
<dbReference type="RefSeq" id="XP_014180284.1">
    <property type="nucleotide sequence ID" value="XM_014324809.1"/>
</dbReference>
<reference evidence="2 3" key="1">
    <citation type="journal article" date="2012" name="Eukaryot. Cell">
        <title>Draft genome sequence of CBS 2479, the standard type strain of Trichosporon asahii.</title>
        <authorList>
            <person name="Yang R.Y."/>
            <person name="Li H.T."/>
            <person name="Zhu H."/>
            <person name="Zhou G.P."/>
            <person name="Wang M."/>
            <person name="Wang L."/>
        </authorList>
    </citation>
    <scope>NUCLEOTIDE SEQUENCE [LARGE SCALE GENOMIC DNA]</scope>
    <source>
        <strain evidence="3">ATCC 90039 / CBS 2479 / JCM 2466 / KCTC 7840 / NCYC 2677 / UAMH 7654</strain>
    </source>
</reference>
<dbReference type="GeneID" id="25985284"/>
<sequence>MLTPEIFDTTFSEHAGREPESDRPANLPAGEADQLNKSLVAALREQVTVLANGSPASHTETEPTPCVQYIARAVPDAISLYCRLSPSPGHPCREFIIAFLKHNLRADIDCGTVPSTPAGSHVRPDHHMFCVSSMKRAKDRNAS</sequence>
<name>J5T4H9_TRIAS</name>
<dbReference type="EMBL" id="ALBS01000178">
    <property type="protein sequence ID" value="EJT49121.1"/>
    <property type="molecule type" value="Genomic_DNA"/>
</dbReference>
<evidence type="ECO:0000313" key="2">
    <source>
        <dbReference type="EMBL" id="EJT49121.1"/>
    </source>
</evidence>
<dbReference type="Proteomes" id="UP000002748">
    <property type="component" value="Unassembled WGS sequence"/>
</dbReference>
<comment type="caution">
    <text evidence="2">The sequence shown here is derived from an EMBL/GenBank/DDBJ whole genome shotgun (WGS) entry which is preliminary data.</text>
</comment>
<feature type="compositionally biased region" description="Basic and acidic residues" evidence="1">
    <location>
        <begin position="14"/>
        <end position="23"/>
    </location>
</feature>
<protein>
    <submittedName>
        <fullName evidence="2">Uncharacterized protein</fullName>
    </submittedName>
</protein>
<gene>
    <name evidence="2" type="ORF">A1Q1_01770</name>
</gene>
<organism evidence="2 3">
    <name type="scientific">Trichosporon asahii var. asahii (strain ATCC 90039 / CBS 2479 / JCM 2466 / KCTC 7840 / NBRC 103889/ NCYC 2677 / UAMH 7654)</name>
    <name type="common">Yeast</name>
    <dbReference type="NCBI Taxonomy" id="1186058"/>
    <lineage>
        <taxon>Eukaryota</taxon>
        <taxon>Fungi</taxon>
        <taxon>Dikarya</taxon>
        <taxon>Basidiomycota</taxon>
        <taxon>Agaricomycotina</taxon>
        <taxon>Tremellomycetes</taxon>
        <taxon>Trichosporonales</taxon>
        <taxon>Trichosporonaceae</taxon>
        <taxon>Trichosporon</taxon>
    </lineage>
</organism>
<accession>J5T4H9</accession>
<dbReference type="KEGG" id="tasa:A1Q1_01770"/>
<proteinExistence type="predicted"/>
<dbReference type="HOGENOM" id="CLU_1807591_0_0_1"/>
<evidence type="ECO:0000313" key="3">
    <source>
        <dbReference type="Proteomes" id="UP000002748"/>
    </source>
</evidence>
<evidence type="ECO:0000256" key="1">
    <source>
        <dbReference type="SAM" id="MobiDB-lite"/>
    </source>
</evidence>
<feature type="region of interest" description="Disordered" evidence="1">
    <location>
        <begin position="1"/>
        <end position="30"/>
    </location>
</feature>
<dbReference type="VEuPathDB" id="FungiDB:A1Q1_01770"/>